<accession>A0A166U7Z6</accession>
<sequence>MRYGKRMAADRNGMRIEVIQAKRYEAKHNTHEAIGMEPETQRLRYEVHTQRGSVPERLRHAPQSQRTHDQNTRTSRRKHWKHRKPGGGFGGAGRASEVRERRRSVPTLYSGEKGLAEGRDKCASKEDGPVEVLKEGGLAGARGAFEEQLEGGDWASA</sequence>
<evidence type="ECO:0000256" key="1">
    <source>
        <dbReference type="SAM" id="MobiDB-lite"/>
    </source>
</evidence>
<protein>
    <submittedName>
        <fullName evidence="2">Uncharacterized protein</fullName>
    </submittedName>
</protein>
<feature type="region of interest" description="Disordered" evidence="1">
    <location>
        <begin position="138"/>
        <end position="157"/>
    </location>
</feature>
<feature type="compositionally biased region" description="Basic residues" evidence="1">
    <location>
        <begin position="74"/>
        <end position="85"/>
    </location>
</feature>
<dbReference type="EMBL" id="KV417489">
    <property type="protein sequence ID" value="KZP31415.1"/>
    <property type="molecule type" value="Genomic_DNA"/>
</dbReference>
<feature type="compositionally biased region" description="Basic and acidic residues" evidence="1">
    <location>
        <begin position="49"/>
        <end position="59"/>
    </location>
</feature>
<feature type="region of interest" description="Disordered" evidence="1">
    <location>
        <begin position="49"/>
        <end position="128"/>
    </location>
</feature>
<evidence type="ECO:0000313" key="3">
    <source>
        <dbReference type="Proteomes" id="UP000076532"/>
    </source>
</evidence>
<evidence type="ECO:0000313" key="2">
    <source>
        <dbReference type="EMBL" id="KZP31415.1"/>
    </source>
</evidence>
<reference evidence="2 3" key="1">
    <citation type="journal article" date="2016" name="Mol. Biol. Evol.">
        <title>Comparative Genomics of Early-Diverging Mushroom-Forming Fungi Provides Insights into the Origins of Lignocellulose Decay Capabilities.</title>
        <authorList>
            <person name="Nagy L.G."/>
            <person name="Riley R."/>
            <person name="Tritt A."/>
            <person name="Adam C."/>
            <person name="Daum C."/>
            <person name="Floudas D."/>
            <person name="Sun H."/>
            <person name="Yadav J.S."/>
            <person name="Pangilinan J."/>
            <person name="Larsson K.H."/>
            <person name="Matsuura K."/>
            <person name="Barry K."/>
            <person name="Labutti K."/>
            <person name="Kuo R."/>
            <person name="Ohm R.A."/>
            <person name="Bhattacharya S.S."/>
            <person name="Shirouzu T."/>
            <person name="Yoshinaga Y."/>
            <person name="Martin F.M."/>
            <person name="Grigoriev I.V."/>
            <person name="Hibbett D.S."/>
        </authorList>
    </citation>
    <scope>NUCLEOTIDE SEQUENCE [LARGE SCALE GENOMIC DNA]</scope>
    <source>
        <strain evidence="2 3">CBS 109695</strain>
    </source>
</reference>
<dbReference type="AlphaFoldDB" id="A0A166U7Z6"/>
<proteinExistence type="predicted"/>
<dbReference type="Proteomes" id="UP000076532">
    <property type="component" value="Unassembled WGS sequence"/>
</dbReference>
<name>A0A166U7Z6_9AGAM</name>
<gene>
    <name evidence="2" type="ORF">FIBSPDRAFT_883208</name>
</gene>
<organism evidence="2 3">
    <name type="scientific">Athelia psychrophila</name>
    <dbReference type="NCBI Taxonomy" id="1759441"/>
    <lineage>
        <taxon>Eukaryota</taxon>
        <taxon>Fungi</taxon>
        <taxon>Dikarya</taxon>
        <taxon>Basidiomycota</taxon>
        <taxon>Agaricomycotina</taxon>
        <taxon>Agaricomycetes</taxon>
        <taxon>Agaricomycetidae</taxon>
        <taxon>Atheliales</taxon>
        <taxon>Atheliaceae</taxon>
        <taxon>Athelia</taxon>
    </lineage>
</organism>
<keyword evidence="3" id="KW-1185">Reference proteome</keyword>
<feature type="compositionally biased region" description="Basic and acidic residues" evidence="1">
    <location>
        <begin position="114"/>
        <end position="128"/>
    </location>
</feature>